<gene>
    <name evidence="12" type="ORF">BTJ68_13597</name>
</gene>
<dbReference type="PANTHER" id="PTHR45865:SF1">
    <property type="entry name" value="E3 UBIQUITIN-PROTEIN LIGASE SHPRH"/>
    <property type="match status" value="1"/>
</dbReference>
<dbReference type="CDD" id="cd18793">
    <property type="entry name" value="SF2_C_SNF"/>
    <property type="match status" value="1"/>
</dbReference>
<organism evidence="12 13">
    <name type="scientific">Hortaea werneckii EXF-2000</name>
    <dbReference type="NCBI Taxonomy" id="1157616"/>
    <lineage>
        <taxon>Eukaryota</taxon>
        <taxon>Fungi</taxon>
        <taxon>Dikarya</taxon>
        <taxon>Ascomycota</taxon>
        <taxon>Pezizomycotina</taxon>
        <taxon>Dothideomycetes</taxon>
        <taxon>Dothideomycetidae</taxon>
        <taxon>Mycosphaerellales</taxon>
        <taxon>Teratosphaeriaceae</taxon>
        <taxon>Hortaea</taxon>
    </lineage>
</organism>
<keyword evidence="6" id="KW-0067">ATP-binding</keyword>
<evidence type="ECO:0000259" key="9">
    <source>
        <dbReference type="PROSITE" id="PS50089"/>
    </source>
</evidence>
<feature type="compositionally biased region" description="Polar residues" evidence="8">
    <location>
        <begin position="1248"/>
        <end position="1271"/>
    </location>
</feature>
<dbReference type="Gene3D" id="3.40.50.10810">
    <property type="entry name" value="Tandem AAA-ATPase domain"/>
    <property type="match status" value="1"/>
</dbReference>
<evidence type="ECO:0000256" key="1">
    <source>
        <dbReference type="ARBA" id="ARBA00022723"/>
    </source>
</evidence>
<dbReference type="PROSITE" id="PS50089">
    <property type="entry name" value="ZF_RING_2"/>
    <property type="match status" value="1"/>
</dbReference>
<dbReference type="PANTHER" id="PTHR45865">
    <property type="entry name" value="E3 UBIQUITIN-PROTEIN LIGASE SHPRH FAMILY MEMBER"/>
    <property type="match status" value="1"/>
</dbReference>
<evidence type="ECO:0000256" key="6">
    <source>
        <dbReference type="ARBA" id="ARBA00022840"/>
    </source>
</evidence>
<dbReference type="EMBL" id="MUNK01000264">
    <property type="protein sequence ID" value="OTA24008.1"/>
    <property type="molecule type" value="Genomic_DNA"/>
</dbReference>
<dbReference type="Gene3D" id="3.40.50.300">
    <property type="entry name" value="P-loop containing nucleotide triphosphate hydrolases"/>
    <property type="match status" value="1"/>
</dbReference>
<dbReference type="GO" id="GO:0006974">
    <property type="term" value="P:DNA damage response"/>
    <property type="evidence" value="ECO:0007669"/>
    <property type="project" value="TreeGrafter"/>
</dbReference>
<dbReference type="Proteomes" id="UP000194280">
    <property type="component" value="Unassembled WGS sequence"/>
</dbReference>
<feature type="region of interest" description="Disordered" evidence="8">
    <location>
        <begin position="1247"/>
        <end position="1271"/>
    </location>
</feature>
<keyword evidence="3 7" id="KW-0863">Zinc-finger</keyword>
<evidence type="ECO:0000256" key="4">
    <source>
        <dbReference type="ARBA" id="ARBA00022801"/>
    </source>
</evidence>
<dbReference type="GO" id="GO:0008270">
    <property type="term" value="F:zinc ion binding"/>
    <property type="evidence" value="ECO:0007669"/>
    <property type="project" value="UniProtKB-KW"/>
</dbReference>
<keyword evidence="13" id="KW-1185">Reference proteome</keyword>
<dbReference type="InterPro" id="IPR001841">
    <property type="entry name" value="Znf_RING"/>
</dbReference>
<dbReference type="OrthoDB" id="5330228at2759"/>
<keyword evidence="2" id="KW-0547">Nucleotide-binding</keyword>
<dbReference type="InterPro" id="IPR038718">
    <property type="entry name" value="SNF2-like_sf"/>
</dbReference>
<dbReference type="Pfam" id="PF00271">
    <property type="entry name" value="Helicase_C"/>
    <property type="match status" value="1"/>
</dbReference>
<feature type="compositionally biased region" description="Basic and acidic residues" evidence="8">
    <location>
        <begin position="71"/>
        <end position="81"/>
    </location>
</feature>
<evidence type="ECO:0000256" key="7">
    <source>
        <dbReference type="PROSITE-ProRule" id="PRU00175"/>
    </source>
</evidence>
<evidence type="ECO:0000256" key="3">
    <source>
        <dbReference type="ARBA" id="ARBA00022771"/>
    </source>
</evidence>
<dbReference type="SUPFAM" id="SSF52540">
    <property type="entry name" value="P-loop containing nucleoside triphosphate hydrolases"/>
    <property type="match status" value="2"/>
</dbReference>
<reference evidence="12 13" key="1">
    <citation type="submission" date="2017-01" db="EMBL/GenBank/DDBJ databases">
        <title>The recent genome duplication of the halophilic yeast Hortaea werneckii: insights from long-read sequencing.</title>
        <authorList>
            <person name="Sinha S."/>
            <person name="Flibotte S."/>
            <person name="Neira M."/>
            <person name="Lenassi M."/>
            <person name="Gostincar C."/>
            <person name="Stajich J.E."/>
            <person name="Nislow C.E."/>
        </authorList>
    </citation>
    <scope>NUCLEOTIDE SEQUENCE [LARGE SCALE GENOMIC DNA]</scope>
    <source>
        <strain evidence="12 13">EXF-2000</strain>
    </source>
</reference>
<dbReference type="InterPro" id="IPR052583">
    <property type="entry name" value="ATP-helicase/E3_Ub-Ligase"/>
</dbReference>
<proteinExistence type="predicted"/>
<dbReference type="PROSITE" id="PS51194">
    <property type="entry name" value="HELICASE_CTER"/>
    <property type="match status" value="1"/>
</dbReference>
<dbReference type="FunFam" id="3.40.50.10810:FF:000059">
    <property type="entry name" value="SNF2 family helicase/ATPase, putative"/>
    <property type="match status" value="1"/>
</dbReference>
<evidence type="ECO:0000256" key="8">
    <source>
        <dbReference type="SAM" id="MobiDB-lite"/>
    </source>
</evidence>
<dbReference type="VEuPathDB" id="FungiDB:BTJ68_13597"/>
<dbReference type="InterPro" id="IPR014001">
    <property type="entry name" value="Helicase_ATP-bd"/>
</dbReference>
<feature type="domain" description="Helicase C-terminal" evidence="11">
    <location>
        <begin position="1299"/>
        <end position="1458"/>
    </location>
</feature>
<evidence type="ECO:0008006" key="14">
    <source>
        <dbReference type="Google" id="ProtNLM"/>
    </source>
</evidence>
<sequence>MSRRPSHSHLDSSAFAHHCPRLCGCLPAMAPFNEHAVATVFSTQVKSHDESTILVEAGGFTPMRWFLEHAADGQRDDADKKPSKKRRKKTHDDDASIERHASDDYNNAQDEIPIHRVRLDLHFSETLSTRPANAKSLLQDVEFDDSLEVAVVPYGISEDSAGTRLRLTTPKDRDAVLFVDLDHIPSEARDAIRQIALPGQLKAAFAKQRAAENPATKIRCTLKRSLGQLFTAVRLDAAVMWRSGISAFPAGMPVGKARVYEDYEFLARAYPDREREKEDQNASWSPADFYESVHVPNKSLQAEGLGDEILDSELYPFQRRAVAWMLRREGVERSDQGLVRLSKSQMLKERTSFYEPVEDLSGQVCFVNYLQGTLSRQVPGDGKVLSGGLLAEEMGLGKTVELMALIALHRRPEVPSGQVRDDYSETSVTPSKATLIITPNSILEQWRSELRRHAPALKVHLYKGITRGQNAEESQDDVIKGLAEDYDVVLATYNTLAQELHFAEDPPERSRRHERKYARKRSPLVQIQWWRVCLDEAQMVESGVTAAARVACRLPRINSWAVSGTPLRKNVQDLHGLLIFLRYSPLNESPKLWNHLITNHRHLFKKIFGEIALRHTKSQIREELRLPPQKRVVLTVPFSAVEQQHYTTLFDEMCEDIGLNSDGSPRVEDWDPTDPGTVEMMRTWLARLRQTCLHPQVGGRNRKALGRGQGPLRTVSEVLEVMIDQNETNIRVEERAVLNAQLQRAHVLGNDGQDNHRSEKALEIYQNAMRCSAELVQEARDRLANAKTMLAAKGESTAETDDEESSESVRVLGRLRNNLRTALQLEHICTFFAATATFQIKSNEALTKAESQEFKDLEDQETSLYDRAKMLRKEILIDSSRKAETLMCKIEELKDKGKMTKMPPIKDLNLAGIEGRRIVEKADELFDVIREQSNVICEWRAKMAEFLVKPLVDEDEGVETTGEEYEESTKLQDELYVYFDAVKAMQADLNTFITGEDAPLIDHEVKTLIRDARWFLDPKINTEGMVVHAPELQLRLLGKRNDFRAHKDRVGSVRGLIQEARILESSIQYGGGPCAESERSLARGHLNALQRVFSDYTKAISGLEKEVDLFRSTQNQRLEFYRQLQELSDAVAPYKEDLDEGLNTAALETAMEKEDKLSKSLAQLKTKNRFLLNLRDESGNQDGPKICVICQCPFENGVLTVCGHQYCKECIQHWWSQHRTCPVCKRKLVAQDFHNITYKPKEYKAQEEYQSASSSPGSHESDTSPNKGQSSIYSDVDSKLLDEIKTIDLPASYGTKIDTLGRHLHWIREHDPGAKSIVFSQYREFLDVLGTALADFKIGYSRLGRAGAVEKFRNLPSVDCLLLDAKSDSSGMTLVNATHVFICEPLIQTAIELQAIARVHRIGQTRPTTVWMYLINDTVEEAIYEMSVTRRLAHVQSRQQSRNGKSCSTTPSALQENAIDAANSEEMQSAPLSKLLVAGKGGGELVEENDLWQCLFGKTHKAPAQPSVELENEVGRHLRAEAAEGRRDAAMAGVQR</sequence>
<evidence type="ECO:0000256" key="2">
    <source>
        <dbReference type="ARBA" id="ARBA00022741"/>
    </source>
</evidence>
<dbReference type="InterPro" id="IPR017907">
    <property type="entry name" value="Znf_RING_CS"/>
</dbReference>
<dbReference type="GO" id="GO:0000209">
    <property type="term" value="P:protein polyubiquitination"/>
    <property type="evidence" value="ECO:0007669"/>
    <property type="project" value="TreeGrafter"/>
</dbReference>
<keyword evidence="1" id="KW-0479">Metal-binding</keyword>
<dbReference type="InterPro" id="IPR049730">
    <property type="entry name" value="SNF2/RAD54-like_C"/>
</dbReference>
<dbReference type="InterPro" id="IPR027417">
    <property type="entry name" value="P-loop_NTPase"/>
</dbReference>
<dbReference type="Pfam" id="PF13639">
    <property type="entry name" value="zf-RING_2"/>
    <property type="match status" value="1"/>
</dbReference>
<evidence type="ECO:0000256" key="5">
    <source>
        <dbReference type="ARBA" id="ARBA00022833"/>
    </source>
</evidence>
<evidence type="ECO:0000259" key="10">
    <source>
        <dbReference type="PROSITE" id="PS51192"/>
    </source>
</evidence>
<dbReference type="Gene3D" id="3.30.40.10">
    <property type="entry name" value="Zinc/RING finger domain, C3HC4 (zinc finger)"/>
    <property type="match status" value="1"/>
</dbReference>
<feature type="compositionally biased region" description="Basic and acidic residues" evidence="8">
    <location>
        <begin position="90"/>
        <end position="103"/>
    </location>
</feature>
<comment type="caution">
    <text evidence="12">The sequence shown here is derived from an EMBL/GenBank/DDBJ whole genome shotgun (WGS) entry which is preliminary data.</text>
</comment>
<feature type="domain" description="RING-type" evidence="9">
    <location>
        <begin position="1187"/>
        <end position="1225"/>
    </location>
</feature>
<evidence type="ECO:0000313" key="13">
    <source>
        <dbReference type="Proteomes" id="UP000194280"/>
    </source>
</evidence>
<dbReference type="InterPro" id="IPR000330">
    <property type="entry name" value="SNF2_N"/>
</dbReference>
<dbReference type="InParanoid" id="A0A1Z5STB3"/>
<feature type="region of interest" description="Disordered" evidence="8">
    <location>
        <begin position="71"/>
        <end position="103"/>
    </location>
</feature>
<dbReference type="InterPro" id="IPR001650">
    <property type="entry name" value="Helicase_C-like"/>
</dbReference>
<dbReference type="STRING" id="1157616.A0A1Z5STB3"/>
<dbReference type="GO" id="GO:0061630">
    <property type="term" value="F:ubiquitin protein ligase activity"/>
    <property type="evidence" value="ECO:0007669"/>
    <property type="project" value="TreeGrafter"/>
</dbReference>
<dbReference type="GO" id="GO:0005634">
    <property type="term" value="C:nucleus"/>
    <property type="evidence" value="ECO:0007669"/>
    <property type="project" value="TreeGrafter"/>
</dbReference>
<dbReference type="GO" id="GO:0005524">
    <property type="term" value="F:ATP binding"/>
    <property type="evidence" value="ECO:0007669"/>
    <property type="project" value="InterPro"/>
</dbReference>
<dbReference type="CDD" id="cd16449">
    <property type="entry name" value="RING-HC"/>
    <property type="match status" value="1"/>
</dbReference>
<name>A0A1Z5STB3_HORWE</name>
<dbReference type="GO" id="GO:0016787">
    <property type="term" value="F:hydrolase activity"/>
    <property type="evidence" value="ECO:0007669"/>
    <property type="project" value="UniProtKB-KW"/>
</dbReference>
<dbReference type="PROSITE" id="PS51192">
    <property type="entry name" value="HELICASE_ATP_BIND_1"/>
    <property type="match status" value="1"/>
</dbReference>
<protein>
    <recommendedName>
        <fullName evidence="14">RING-type domain-containing protein</fullName>
    </recommendedName>
</protein>
<dbReference type="SMART" id="SM00487">
    <property type="entry name" value="DEXDc"/>
    <property type="match status" value="1"/>
</dbReference>
<evidence type="ECO:0000259" key="11">
    <source>
        <dbReference type="PROSITE" id="PS51194"/>
    </source>
</evidence>
<dbReference type="Pfam" id="PF26021">
    <property type="entry name" value="Ferritin_C144_05"/>
    <property type="match status" value="1"/>
</dbReference>
<dbReference type="SMART" id="SM00184">
    <property type="entry name" value="RING"/>
    <property type="match status" value="1"/>
</dbReference>
<accession>A0A1Z5STB3</accession>
<dbReference type="PROSITE" id="PS00518">
    <property type="entry name" value="ZF_RING_1"/>
    <property type="match status" value="1"/>
</dbReference>
<dbReference type="InterPro" id="IPR013083">
    <property type="entry name" value="Znf_RING/FYVE/PHD"/>
</dbReference>
<evidence type="ECO:0000313" key="12">
    <source>
        <dbReference type="EMBL" id="OTA24008.1"/>
    </source>
</evidence>
<dbReference type="SUPFAM" id="SSF57850">
    <property type="entry name" value="RING/U-box"/>
    <property type="match status" value="1"/>
</dbReference>
<keyword evidence="4" id="KW-0378">Hydrolase</keyword>
<dbReference type="InterPro" id="IPR059033">
    <property type="entry name" value="C144_05_dom"/>
</dbReference>
<dbReference type="CDD" id="cd18070">
    <property type="entry name" value="DEXQc_SHPRH"/>
    <property type="match status" value="1"/>
</dbReference>
<keyword evidence="5" id="KW-0862">Zinc</keyword>
<feature type="domain" description="Helicase ATP-binding" evidence="10">
    <location>
        <begin position="379"/>
        <end position="584"/>
    </location>
</feature>
<dbReference type="FunCoup" id="A0A1Z5STB3">
    <property type="interactions" value="410"/>
</dbReference>
<dbReference type="Pfam" id="PF00176">
    <property type="entry name" value="SNF2-rel_dom"/>
    <property type="match status" value="1"/>
</dbReference>